<evidence type="ECO:0000259" key="9">
    <source>
        <dbReference type="Pfam" id="PF00759"/>
    </source>
</evidence>
<evidence type="ECO:0000313" key="11">
    <source>
        <dbReference type="Proteomes" id="UP000000311"/>
    </source>
</evidence>
<dbReference type="InterPro" id="IPR001701">
    <property type="entry name" value="Glyco_hydro_9"/>
</dbReference>
<dbReference type="Gene3D" id="1.50.10.10">
    <property type="match status" value="2"/>
</dbReference>
<keyword evidence="6" id="KW-0119">Carbohydrate metabolism</keyword>
<sequence>MLFYEAQRSGELRNNRIPWRDDSALQDAGWEDEDLTGGYYDGHNYVKFGFTMAFTTTILAWGAVSWPEAFNVANQLDEMHKTIKWATDYFIKCHVKENELYGQVGEFYLTETFWGRPEELPYDMYRPAYKINPEHPGRSYVVGYGINAPQQPRHIASSCPHLPKWCGWKQYRKNESNPQILYGALVSGPNENDEFLDIRYEPDYTNVRIDYNAGFTCVLAKLLQLHSWRSCMSPFSYDRLFN</sequence>
<reference evidence="10 11" key="1">
    <citation type="journal article" date="2010" name="Science">
        <title>Genomic comparison of the ants Camponotus floridanus and Harpegnathos saltator.</title>
        <authorList>
            <person name="Bonasio R."/>
            <person name="Zhang G."/>
            <person name="Ye C."/>
            <person name="Mutti N.S."/>
            <person name="Fang X."/>
            <person name="Qin N."/>
            <person name="Donahue G."/>
            <person name="Yang P."/>
            <person name="Li Q."/>
            <person name="Li C."/>
            <person name="Zhang P."/>
            <person name="Huang Z."/>
            <person name="Berger S.L."/>
            <person name="Reinberg D."/>
            <person name="Wang J."/>
            <person name="Liebig J."/>
        </authorList>
    </citation>
    <scope>NUCLEOTIDE SEQUENCE [LARGE SCALE GENOMIC DNA]</scope>
    <source>
        <strain evidence="11">C129</strain>
    </source>
</reference>
<evidence type="ECO:0000256" key="3">
    <source>
        <dbReference type="ARBA" id="ARBA00012601"/>
    </source>
</evidence>
<dbReference type="Proteomes" id="UP000000311">
    <property type="component" value="Unassembled WGS sequence"/>
</dbReference>
<keyword evidence="4" id="KW-0378">Hydrolase</keyword>
<dbReference type="GO" id="GO:0030245">
    <property type="term" value="P:cellulose catabolic process"/>
    <property type="evidence" value="ECO:0007669"/>
    <property type="project" value="UniProtKB-KW"/>
</dbReference>
<evidence type="ECO:0000256" key="2">
    <source>
        <dbReference type="ARBA" id="ARBA00007072"/>
    </source>
</evidence>
<keyword evidence="11" id="KW-1185">Reference proteome</keyword>
<accession>E2AQ45</accession>
<name>E2AQ45_CAMFO</name>
<dbReference type="Pfam" id="PF00759">
    <property type="entry name" value="Glyco_hydro_9"/>
    <property type="match status" value="1"/>
</dbReference>
<evidence type="ECO:0000256" key="5">
    <source>
        <dbReference type="ARBA" id="ARBA00023001"/>
    </source>
</evidence>
<keyword evidence="7" id="KW-0326">Glycosidase</keyword>
<dbReference type="EMBL" id="GL441691">
    <property type="protein sequence ID" value="EFN64445.1"/>
    <property type="molecule type" value="Genomic_DNA"/>
</dbReference>
<evidence type="ECO:0000256" key="4">
    <source>
        <dbReference type="ARBA" id="ARBA00022801"/>
    </source>
</evidence>
<evidence type="ECO:0000313" key="10">
    <source>
        <dbReference type="EMBL" id="EFN64445.1"/>
    </source>
</evidence>
<dbReference type="AlphaFoldDB" id="E2AQ45"/>
<keyword evidence="8" id="KW-0624">Polysaccharide degradation</keyword>
<dbReference type="STRING" id="104421.E2AQ45"/>
<evidence type="ECO:0000256" key="6">
    <source>
        <dbReference type="ARBA" id="ARBA00023277"/>
    </source>
</evidence>
<proteinExistence type="inferred from homology"/>
<dbReference type="InParanoid" id="E2AQ45"/>
<keyword evidence="5" id="KW-0136">Cellulose degradation</keyword>
<feature type="domain" description="Glycoside hydrolase family 9" evidence="9">
    <location>
        <begin position="1"/>
        <end position="137"/>
    </location>
</feature>
<evidence type="ECO:0000256" key="7">
    <source>
        <dbReference type="ARBA" id="ARBA00023295"/>
    </source>
</evidence>
<dbReference type="SUPFAM" id="SSF48208">
    <property type="entry name" value="Six-hairpin glycosidases"/>
    <property type="match status" value="2"/>
</dbReference>
<protein>
    <recommendedName>
        <fullName evidence="3">cellulase</fullName>
        <ecNumber evidence="3">3.2.1.4</ecNumber>
    </recommendedName>
</protein>
<dbReference type="OrthoDB" id="10257085at2759"/>
<dbReference type="GO" id="GO:0008810">
    <property type="term" value="F:cellulase activity"/>
    <property type="evidence" value="ECO:0007669"/>
    <property type="project" value="UniProtKB-EC"/>
</dbReference>
<dbReference type="InterPro" id="IPR008928">
    <property type="entry name" value="6-hairpin_glycosidase_sf"/>
</dbReference>
<dbReference type="InterPro" id="IPR012341">
    <property type="entry name" value="6hp_glycosidase-like_sf"/>
</dbReference>
<evidence type="ECO:0000256" key="8">
    <source>
        <dbReference type="ARBA" id="ARBA00023326"/>
    </source>
</evidence>
<comment type="similarity">
    <text evidence="2">Belongs to the glycosyl hydrolase 9 (cellulase E) family.</text>
</comment>
<gene>
    <name evidence="10" type="ORF">EAG_13568</name>
</gene>
<dbReference type="EC" id="3.2.1.4" evidence="3"/>
<evidence type="ECO:0000256" key="1">
    <source>
        <dbReference type="ARBA" id="ARBA00000966"/>
    </source>
</evidence>
<organism evidence="11">
    <name type="scientific">Camponotus floridanus</name>
    <name type="common">Florida carpenter ant</name>
    <dbReference type="NCBI Taxonomy" id="104421"/>
    <lineage>
        <taxon>Eukaryota</taxon>
        <taxon>Metazoa</taxon>
        <taxon>Ecdysozoa</taxon>
        <taxon>Arthropoda</taxon>
        <taxon>Hexapoda</taxon>
        <taxon>Insecta</taxon>
        <taxon>Pterygota</taxon>
        <taxon>Neoptera</taxon>
        <taxon>Endopterygota</taxon>
        <taxon>Hymenoptera</taxon>
        <taxon>Apocrita</taxon>
        <taxon>Aculeata</taxon>
        <taxon>Formicoidea</taxon>
        <taxon>Formicidae</taxon>
        <taxon>Formicinae</taxon>
        <taxon>Camponotus</taxon>
    </lineage>
</organism>
<dbReference type="PANTHER" id="PTHR22298">
    <property type="entry name" value="ENDO-1,4-BETA-GLUCANASE"/>
    <property type="match status" value="1"/>
</dbReference>
<comment type="catalytic activity">
    <reaction evidence="1">
        <text>Endohydrolysis of (1-&gt;4)-beta-D-glucosidic linkages in cellulose, lichenin and cereal beta-D-glucans.</text>
        <dbReference type="EC" id="3.2.1.4"/>
    </reaction>
</comment>